<dbReference type="EMBL" id="JBHTAJ010000010">
    <property type="protein sequence ID" value="MFC7179291.1"/>
    <property type="molecule type" value="Genomic_DNA"/>
</dbReference>
<reference evidence="3" key="1">
    <citation type="journal article" date="2019" name="Int. J. Syst. Evol. Microbiol.">
        <title>The Global Catalogue of Microorganisms (GCM) 10K type strain sequencing project: providing services to taxonomists for standard genome sequencing and annotation.</title>
        <authorList>
            <consortium name="The Broad Institute Genomics Platform"/>
            <consortium name="The Broad Institute Genome Sequencing Center for Infectious Disease"/>
            <person name="Wu L."/>
            <person name="Ma J."/>
        </authorList>
    </citation>
    <scope>NUCLEOTIDE SEQUENCE [LARGE SCALE GENOMIC DNA]</scope>
    <source>
        <strain evidence="3">CGMCC 1.12859</strain>
    </source>
</reference>
<comment type="caution">
    <text evidence="2">The sequence shown here is derived from an EMBL/GenBank/DDBJ whole genome shotgun (WGS) entry which is preliminary data.</text>
</comment>
<keyword evidence="1" id="KW-0732">Signal</keyword>
<protein>
    <submittedName>
        <fullName evidence="2">Uncharacterized protein</fullName>
    </submittedName>
</protein>
<name>A0ABW2FTQ8_9ACTN</name>
<evidence type="ECO:0000313" key="3">
    <source>
        <dbReference type="Proteomes" id="UP001596435"/>
    </source>
</evidence>
<feature type="chain" id="PRO_5047461859" evidence="1">
    <location>
        <begin position="30"/>
        <end position="165"/>
    </location>
</feature>
<evidence type="ECO:0000313" key="2">
    <source>
        <dbReference type="EMBL" id="MFC7179291.1"/>
    </source>
</evidence>
<feature type="signal peptide" evidence="1">
    <location>
        <begin position="1"/>
        <end position="29"/>
    </location>
</feature>
<gene>
    <name evidence="2" type="ORF">ACFQMG_06905</name>
</gene>
<keyword evidence="3" id="KW-1185">Reference proteome</keyword>
<dbReference type="RefSeq" id="WP_345706342.1">
    <property type="nucleotide sequence ID" value="NZ_BAABKV010000001.1"/>
</dbReference>
<organism evidence="2 3">
    <name type="scientific">Kitasatospora paranensis</name>
    <dbReference type="NCBI Taxonomy" id="258053"/>
    <lineage>
        <taxon>Bacteria</taxon>
        <taxon>Bacillati</taxon>
        <taxon>Actinomycetota</taxon>
        <taxon>Actinomycetes</taxon>
        <taxon>Kitasatosporales</taxon>
        <taxon>Streptomycetaceae</taxon>
        <taxon>Kitasatospora</taxon>
    </lineage>
</organism>
<sequence length="165" mass="15850">MRPTWTATALTAALGVTALTLASAAPASAVDPDVVLLHLSRPAAVAAARPAAAPAVPDPAALPTLPGAPVVPPLPALPSIPSLPSLPSLPSVPLPSAPSLPVAGALDGVLGLLDGVLALAAPPSGTPDPAALQQKIDELVAAVKAILAGLPVQVPGLRTPTAPGS</sequence>
<evidence type="ECO:0000256" key="1">
    <source>
        <dbReference type="SAM" id="SignalP"/>
    </source>
</evidence>
<accession>A0ABW2FTQ8</accession>
<dbReference type="Proteomes" id="UP001596435">
    <property type="component" value="Unassembled WGS sequence"/>
</dbReference>
<proteinExistence type="predicted"/>